<sequence length="103" mass="11886">MPLSQLHLPSFTVVLTSDHGSTILRDYDRAQSREIQIPIFEPQDDGLLDTMDMRTPTGFIVYECEYARDQDTATLFEDNIQTADEKGSIWRRLKMFCKGLGRK</sequence>
<evidence type="ECO:0000313" key="2">
    <source>
        <dbReference type="Proteomes" id="UP000054477"/>
    </source>
</evidence>
<proteinExistence type="predicted"/>
<gene>
    <name evidence="1" type="ORF">K443DRAFT_678495</name>
</gene>
<dbReference type="OrthoDB" id="2985477at2759"/>
<accession>A0A0C9X8H6</accession>
<dbReference type="HOGENOM" id="CLU_145555_1_0_1"/>
<name>A0A0C9X8H6_9AGAR</name>
<evidence type="ECO:0000313" key="1">
    <source>
        <dbReference type="EMBL" id="KIK01361.1"/>
    </source>
</evidence>
<keyword evidence="2" id="KW-1185">Reference proteome</keyword>
<organism evidence="1 2">
    <name type="scientific">Laccaria amethystina LaAM-08-1</name>
    <dbReference type="NCBI Taxonomy" id="1095629"/>
    <lineage>
        <taxon>Eukaryota</taxon>
        <taxon>Fungi</taxon>
        <taxon>Dikarya</taxon>
        <taxon>Basidiomycota</taxon>
        <taxon>Agaricomycotina</taxon>
        <taxon>Agaricomycetes</taxon>
        <taxon>Agaricomycetidae</taxon>
        <taxon>Agaricales</taxon>
        <taxon>Agaricineae</taxon>
        <taxon>Hydnangiaceae</taxon>
        <taxon>Laccaria</taxon>
    </lineage>
</organism>
<dbReference type="EMBL" id="KN838608">
    <property type="protein sequence ID" value="KIK01361.1"/>
    <property type="molecule type" value="Genomic_DNA"/>
</dbReference>
<reference evidence="1 2" key="1">
    <citation type="submission" date="2014-04" db="EMBL/GenBank/DDBJ databases">
        <authorList>
            <consortium name="DOE Joint Genome Institute"/>
            <person name="Kuo A."/>
            <person name="Kohler A."/>
            <person name="Nagy L.G."/>
            <person name="Floudas D."/>
            <person name="Copeland A."/>
            <person name="Barry K.W."/>
            <person name="Cichocki N."/>
            <person name="Veneault-Fourrey C."/>
            <person name="LaButti K."/>
            <person name="Lindquist E.A."/>
            <person name="Lipzen A."/>
            <person name="Lundell T."/>
            <person name="Morin E."/>
            <person name="Murat C."/>
            <person name="Sun H."/>
            <person name="Tunlid A."/>
            <person name="Henrissat B."/>
            <person name="Grigoriev I.V."/>
            <person name="Hibbett D.S."/>
            <person name="Martin F."/>
            <person name="Nordberg H.P."/>
            <person name="Cantor M.N."/>
            <person name="Hua S.X."/>
        </authorList>
    </citation>
    <scope>NUCLEOTIDE SEQUENCE [LARGE SCALE GENOMIC DNA]</scope>
    <source>
        <strain evidence="1 2">LaAM-08-1</strain>
    </source>
</reference>
<protein>
    <submittedName>
        <fullName evidence="1">Uncharacterized protein</fullName>
    </submittedName>
</protein>
<dbReference type="Proteomes" id="UP000054477">
    <property type="component" value="Unassembled WGS sequence"/>
</dbReference>
<dbReference type="AlphaFoldDB" id="A0A0C9X8H6"/>
<reference evidence="2" key="2">
    <citation type="submission" date="2015-01" db="EMBL/GenBank/DDBJ databases">
        <title>Evolutionary Origins and Diversification of the Mycorrhizal Mutualists.</title>
        <authorList>
            <consortium name="DOE Joint Genome Institute"/>
            <consortium name="Mycorrhizal Genomics Consortium"/>
            <person name="Kohler A."/>
            <person name="Kuo A."/>
            <person name="Nagy L.G."/>
            <person name="Floudas D."/>
            <person name="Copeland A."/>
            <person name="Barry K.W."/>
            <person name="Cichocki N."/>
            <person name="Veneault-Fourrey C."/>
            <person name="LaButti K."/>
            <person name="Lindquist E.A."/>
            <person name="Lipzen A."/>
            <person name="Lundell T."/>
            <person name="Morin E."/>
            <person name="Murat C."/>
            <person name="Riley R."/>
            <person name="Ohm R."/>
            <person name="Sun H."/>
            <person name="Tunlid A."/>
            <person name="Henrissat B."/>
            <person name="Grigoriev I.V."/>
            <person name="Hibbett D.S."/>
            <person name="Martin F."/>
        </authorList>
    </citation>
    <scope>NUCLEOTIDE SEQUENCE [LARGE SCALE GENOMIC DNA]</scope>
    <source>
        <strain evidence="2">LaAM-08-1</strain>
    </source>
</reference>